<dbReference type="OrthoDB" id="190887at2"/>
<dbReference type="InterPro" id="IPR045748">
    <property type="entry name" value="DcaP"/>
</dbReference>
<evidence type="ECO:0000313" key="2">
    <source>
        <dbReference type="Proteomes" id="UP000005317"/>
    </source>
</evidence>
<accession>A0A656HLC3</accession>
<dbReference type="Gene3D" id="2.40.160.10">
    <property type="entry name" value="Porin"/>
    <property type="match status" value="1"/>
</dbReference>
<evidence type="ECO:0008006" key="3">
    <source>
        <dbReference type="Google" id="ProtNLM"/>
    </source>
</evidence>
<dbReference type="RefSeq" id="WP_002709996.1">
    <property type="nucleotide sequence ID" value="NZ_JH651384.1"/>
</dbReference>
<sequence length="398" mass="42412" precursor="true">MGHSHNNHGHLCHTRNGIIILLGAFSANAIAADAKIGNTSVDVSGFVKLDAMFTNYNDGTPVSTAIDDFYIPSVIPTTAAGAASTSESTKFNAHAKQTRFNLKTATELENGKKINGLIEVDFGPGSPTSNGKVTTNRSGVDLRHATISYDNWTVGQTWTNALNTSSLADTLDLFTLAEGVVATRQAQVRYTNGPFSASLENPETRINTSSGRVDTNDSSLPDLTVKYTHKGDFGNVSVAGLARQLKYEDPTTKVDSSTTAAGVNIAGKINVGEKDDVRFSLTQGKGLGRYVGLALNSDGYLDANGKIKTIDQTAAHIGYKHAWTPKASSTLGYAIYEADADAAAGVFNKKSQSIHANLLYNPTKEVTLGGEYIHGKLEKSNGSEGDMDRLQFSAKYNF</sequence>
<dbReference type="AlphaFoldDB" id="A0A656HLC3"/>
<dbReference type="SUPFAM" id="SSF56935">
    <property type="entry name" value="Porins"/>
    <property type="match status" value="1"/>
</dbReference>
<evidence type="ECO:0000313" key="1">
    <source>
        <dbReference type="EMBL" id="EIJ36110.1"/>
    </source>
</evidence>
<organism evidence="1 2">
    <name type="scientific">Thiothrix nivea (strain ATCC 35100 / DSM 5205 / JP2)</name>
    <dbReference type="NCBI Taxonomy" id="870187"/>
    <lineage>
        <taxon>Bacteria</taxon>
        <taxon>Pseudomonadati</taxon>
        <taxon>Pseudomonadota</taxon>
        <taxon>Gammaproteobacteria</taxon>
        <taxon>Thiotrichales</taxon>
        <taxon>Thiotrichaceae</taxon>
        <taxon>Thiothrix</taxon>
    </lineage>
</organism>
<dbReference type="Proteomes" id="UP000005317">
    <property type="component" value="Unassembled WGS sequence"/>
</dbReference>
<name>A0A656HLC3_THINJ</name>
<dbReference type="EMBL" id="JH651384">
    <property type="protein sequence ID" value="EIJ36110.1"/>
    <property type="molecule type" value="Genomic_DNA"/>
</dbReference>
<keyword evidence="2" id="KW-1185">Reference proteome</keyword>
<dbReference type="Pfam" id="PF19577">
    <property type="entry name" value="DcaP"/>
    <property type="match status" value="1"/>
</dbReference>
<protein>
    <recommendedName>
        <fullName evidence="3">Porin</fullName>
    </recommendedName>
</protein>
<reference evidence="2" key="1">
    <citation type="journal article" date="2011" name="Stand. Genomic Sci.">
        <title>Genome sequence of the filamentous, gliding Thiothrix nivea neotype strain (JP2(T)).</title>
        <authorList>
            <person name="Lapidus A."/>
            <person name="Nolan M."/>
            <person name="Lucas S."/>
            <person name="Glavina Del Rio T."/>
            <person name="Tice H."/>
            <person name="Cheng J.F."/>
            <person name="Tapia R."/>
            <person name="Han C."/>
            <person name="Goodwin L."/>
            <person name="Pitluck S."/>
            <person name="Liolios K."/>
            <person name="Pagani I."/>
            <person name="Ivanova N."/>
            <person name="Huntemann M."/>
            <person name="Mavromatis K."/>
            <person name="Mikhailova N."/>
            <person name="Pati A."/>
            <person name="Chen A."/>
            <person name="Palaniappan K."/>
            <person name="Land M."/>
            <person name="Brambilla E.M."/>
            <person name="Rohde M."/>
            <person name="Abt B."/>
            <person name="Verbarg S."/>
            <person name="Goker M."/>
            <person name="Bristow J."/>
            <person name="Eisen J.A."/>
            <person name="Markowitz V."/>
            <person name="Hugenholtz P."/>
            <person name="Kyrpides N.C."/>
            <person name="Klenk H.P."/>
            <person name="Woyke T."/>
        </authorList>
    </citation>
    <scope>NUCLEOTIDE SEQUENCE [LARGE SCALE GENOMIC DNA]</scope>
    <source>
        <strain evidence="2">ATCC 35100 / DSM 5205 / JP2</strain>
    </source>
</reference>
<proteinExistence type="predicted"/>
<dbReference type="InterPro" id="IPR023614">
    <property type="entry name" value="Porin_dom_sf"/>
</dbReference>
<gene>
    <name evidence="1" type="ORF">Thini_3605</name>
</gene>